<keyword evidence="15" id="KW-1185">Reference proteome</keyword>
<reference evidence="14" key="1">
    <citation type="submission" date="2021-03" db="EMBL/GenBank/DDBJ databases">
        <authorList>
            <person name="Kim M.K."/>
        </authorList>
    </citation>
    <scope>NUCLEOTIDE SEQUENCE</scope>
    <source>
        <strain evidence="14">BT186</strain>
    </source>
</reference>
<dbReference type="InterPro" id="IPR036097">
    <property type="entry name" value="HisK_dim/P_sf"/>
</dbReference>
<dbReference type="SMART" id="SM00388">
    <property type="entry name" value="HisKA"/>
    <property type="match status" value="1"/>
</dbReference>
<dbReference type="SUPFAM" id="SSF158472">
    <property type="entry name" value="HAMP domain-like"/>
    <property type="match status" value="1"/>
</dbReference>
<keyword evidence="5" id="KW-0808">Transferase</keyword>
<dbReference type="InterPro" id="IPR003661">
    <property type="entry name" value="HisK_dim/P_dom"/>
</dbReference>
<evidence type="ECO:0000256" key="10">
    <source>
        <dbReference type="ARBA" id="ARBA00023136"/>
    </source>
</evidence>
<dbReference type="GO" id="GO:0000155">
    <property type="term" value="F:phosphorelay sensor kinase activity"/>
    <property type="evidence" value="ECO:0007669"/>
    <property type="project" value="InterPro"/>
</dbReference>
<dbReference type="Gene3D" id="6.10.340.10">
    <property type="match status" value="1"/>
</dbReference>
<evidence type="ECO:0000313" key="15">
    <source>
        <dbReference type="Proteomes" id="UP000664144"/>
    </source>
</evidence>
<evidence type="ECO:0000256" key="3">
    <source>
        <dbReference type="ARBA" id="ARBA00012438"/>
    </source>
</evidence>
<evidence type="ECO:0000256" key="1">
    <source>
        <dbReference type="ARBA" id="ARBA00000085"/>
    </source>
</evidence>
<dbReference type="Proteomes" id="UP000664144">
    <property type="component" value="Unassembled WGS sequence"/>
</dbReference>
<dbReference type="InterPro" id="IPR005467">
    <property type="entry name" value="His_kinase_dom"/>
</dbReference>
<protein>
    <recommendedName>
        <fullName evidence="3">histidine kinase</fullName>
        <ecNumber evidence="3">2.7.13.3</ecNumber>
    </recommendedName>
</protein>
<comment type="catalytic activity">
    <reaction evidence="1">
        <text>ATP + protein L-histidine = ADP + protein N-phospho-L-histidine.</text>
        <dbReference type="EC" id="2.7.13.3"/>
    </reaction>
</comment>
<feature type="domain" description="Histidine kinase" evidence="12">
    <location>
        <begin position="272"/>
        <end position="488"/>
    </location>
</feature>
<evidence type="ECO:0000256" key="8">
    <source>
        <dbReference type="ARBA" id="ARBA00022989"/>
    </source>
</evidence>
<evidence type="ECO:0000256" key="5">
    <source>
        <dbReference type="ARBA" id="ARBA00022679"/>
    </source>
</evidence>
<dbReference type="PANTHER" id="PTHR45436">
    <property type="entry name" value="SENSOR HISTIDINE KINASE YKOH"/>
    <property type="match status" value="1"/>
</dbReference>
<dbReference type="SMART" id="SM00387">
    <property type="entry name" value="HATPase_c"/>
    <property type="match status" value="1"/>
</dbReference>
<keyword evidence="10 11" id="KW-0472">Membrane</keyword>
<dbReference type="InterPro" id="IPR003660">
    <property type="entry name" value="HAMP_dom"/>
</dbReference>
<dbReference type="PRINTS" id="PR00344">
    <property type="entry name" value="BCTRLSENSOR"/>
</dbReference>
<feature type="domain" description="HAMP" evidence="13">
    <location>
        <begin position="211"/>
        <end position="264"/>
    </location>
</feature>
<evidence type="ECO:0000256" key="11">
    <source>
        <dbReference type="SAM" id="Phobius"/>
    </source>
</evidence>
<comment type="subcellular location">
    <subcellularLocation>
        <location evidence="2">Membrane</location>
    </subcellularLocation>
</comment>
<dbReference type="SUPFAM" id="SSF47384">
    <property type="entry name" value="Homodimeric domain of signal transducing histidine kinase"/>
    <property type="match status" value="1"/>
</dbReference>
<dbReference type="EC" id="2.7.13.3" evidence="3"/>
<evidence type="ECO:0000256" key="6">
    <source>
        <dbReference type="ARBA" id="ARBA00022692"/>
    </source>
</evidence>
<evidence type="ECO:0000256" key="2">
    <source>
        <dbReference type="ARBA" id="ARBA00004370"/>
    </source>
</evidence>
<dbReference type="SUPFAM" id="SSF55874">
    <property type="entry name" value="ATPase domain of HSP90 chaperone/DNA topoisomerase II/histidine kinase"/>
    <property type="match status" value="1"/>
</dbReference>
<dbReference type="EMBL" id="JAFLQZ010000004">
    <property type="protein sequence ID" value="MBO0358178.1"/>
    <property type="molecule type" value="Genomic_DNA"/>
</dbReference>
<sequence length="488" mass="54501">MTVSLYQYQDAALLQLDQQNIKLTTSPFHLMLVRNRLILRFMVLVTTIQLCLTAFIYYYSDQARRSRFYHRLETRARQSASLLIHRLDLNPKVLGNFRKEDLLTMHNGRISIYDGQQKLRFHIQQHDTEPLRQRDAELMPRITARKPARFRVGEVETLGVLVRHHGQRYWLFMAGRDYYGGLEFATLRLILVVGNLGAMVLITLAAGLFADRSLKPLARMVTEVDSIRAPHLNRRVNEGNGRDEIARLAITFNRMLGGLERAFETQKSFFAHASHELRTPLANLLATLETSAAYDTSLPETKRSIDSALEETQAIIELTNGLLALAKAEDATFRRTQVALDECVVQAIAAGSSKYPGRAIQLEVGEWPEAAEDLFAVLGNEQLLATAIFNLLDNACKYSTQAVVVSLRYATARTVQLTVADTGIGMVPHEVERVREPLYRAENGQTAPGYGLGLAITDRIIRAHGGSLSIASVLGEGTTSTMLLPAVV</sequence>
<gene>
    <name evidence="14" type="ORF">J0X19_09505</name>
</gene>
<evidence type="ECO:0000256" key="7">
    <source>
        <dbReference type="ARBA" id="ARBA00022777"/>
    </source>
</evidence>
<dbReference type="Pfam" id="PF00672">
    <property type="entry name" value="HAMP"/>
    <property type="match status" value="1"/>
</dbReference>
<dbReference type="RefSeq" id="WP_206984095.1">
    <property type="nucleotide sequence ID" value="NZ_JAFLQZ010000004.1"/>
</dbReference>
<name>A0A939EYE0_9BACT</name>
<dbReference type="SMART" id="SM00304">
    <property type="entry name" value="HAMP"/>
    <property type="match status" value="1"/>
</dbReference>
<keyword evidence="7 14" id="KW-0418">Kinase</keyword>
<dbReference type="InterPro" id="IPR004358">
    <property type="entry name" value="Sig_transdc_His_kin-like_C"/>
</dbReference>
<keyword evidence="9" id="KW-0902">Two-component regulatory system</keyword>
<dbReference type="InterPro" id="IPR050428">
    <property type="entry name" value="TCS_sensor_his_kinase"/>
</dbReference>
<dbReference type="Pfam" id="PF00512">
    <property type="entry name" value="HisKA"/>
    <property type="match status" value="1"/>
</dbReference>
<evidence type="ECO:0000259" key="13">
    <source>
        <dbReference type="PROSITE" id="PS50885"/>
    </source>
</evidence>
<feature type="transmembrane region" description="Helical" evidence="11">
    <location>
        <begin position="189"/>
        <end position="210"/>
    </location>
</feature>
<evidence type="ECO:0000313" key="14">
    <source>
        <dbReference type="EMBL" id="MBO0358178.1"/>
    </source>
</evidence>
<keyword evidence="4" id="KW-0597">Phosphoprotein</keyword>
<dbReference type="AlphaFoldDB" id="A0A939EYE0"/>
<dbReference type="PANTHER" id="PTHR45436:SF5">
    <property type="entry name" value="SENSOR HISTIDINE KINASE TRCS"/>
    <property type="match status" value="1"/>
</dbReference>
<dbReference type="PROSITE" id="PS50109">
    <property type="entry name" value="HIS_KIN"/>
    <property type="match status" value="1"/>
</dbReference>
<dbReference type="CDD" id="cd00075">
    <property type="entry name" value="HATPase"/>
    <property type="match status" value="1"/>
</dbReference>
<dbReference type="Gene3D" id="3.30.565.10">
    <property type="entry name" value="Histidine kinase-like ATPase, C-terminal domain"/>
    <property type="match status" value="1"/>
</dbReference>
<comment type="caution">
    <text evidence="14">The sequence shown here is derived from an EMBL/GenBank/DDBJ whole genome shotgun (WGS) entry which is preliminary data.</text>
</comment>
<feature type="transmembrane region" description="Helical" evidence="11">
    <location>
        <begin position="37"/>
        <end position="59"/>
    </location>
</feature>
<evidence type="ECO:0000259" key="12">
    <source>
        <dbReference type="PROSITE" id="PS50109"/>
    </source>
</evidence>
<dbReference type="InterPro" id="IPR036890">
    <property type="entry name" value="HATPase_C_sf"/>
</dbReference>
<evidence type="ECO:0000256" key="4">
    <source>
        <dbReference type="ARBA" id="ARBA00022553"/>
    </source>
</evidence>
<keyword evidence="8 11" id="KW-1133">Transmembrane helix</keyword>
<dbReference type="CDD" id="cd06225">
    <property type="entry name" value="HAMP"/>
    <property type="match status" value="1"/>
</dbReference>
<dbReference type="Pfam" id="PF02518">
    <property type="entry name" value="HATPase_c"/>
    <property type="match status" value="1"/>
</dbReference>
<dbReference type="CDD" id="cd00082">
    <property type="entry name" value="HisKA"/>
    <property type="match status" value="1"/>
</dbReference>
<accession>A0A939EYE0</accession>
<organism evidence="14 15">
    <name type="scientific">Hymenobacter telluris</name>
    <dbReference type="NCBI Taxonomy" id="2816474"/>
    <lineage>
        <taxon>Bacteria</taxon>
        <taxon>Pseudomonadati</taxon>
        <taxon>Bacteroidota</taxon>
        <taxon>Cytophagia</taxon>
        <taxon>Cytophagales</taxon>
        <taxon>Hymenobacteraceae</taxon>
        <taxon>Hymenobacter</taxon>
    </lineage>
</organism>
<proteinExistence type="predicted"/>
<dbReference type="InterPro" id="IPR003594">
    <property type="entry name" value="HATPase_dom"/>
</dbReference>
<evidence type="ECO:0000256" key="9">
    <source>
        <dbReference type="ARBA" id="ARBA00023012"/>
    </source>
</evidence>
<dbReference type="PROSITE" id="PS50885">
    <property type="entry name" value="HAMP"/>
    <property type="match status" value="1"/>
</dbReference>
<dbReference type="Gene3D" id="1.10.287.130">
    <property type="match status" value="1"/>
</dbReference>
<keyword evidence="6 11" id="KW-0812">Transmembrane</keyword>
<dbReference type="GO" id="GO:0005886">
    <property type="term" value="C:plasma membrane"/>
    <property type="evidence" value="ECO:0007669"/>
    <property type="project" value="TreeGrafter"/>
</dbReference>